<proteinExistence type="predicted"/>
<evidence type="ECO:0000313" key="2">
    <source>
        <dbReference type="Proteomes" id="UP000237271"/>
    </source>
</evidence>
<dbReference type="Proteomes" id="UP000237271">
    <property type="component" value="Unassembled WGS sequence"/>
</dbReference>
<comment type="caution">
    <text evidence="1">The sequence shown here is derived from an EMBL/GenBank/DDBJ whole genome shotgun (WGS) entry which is preliminary data.</text>
</comment>
<accession>A0A2P4YA60</accession>
<reference evidence="1 2" key="1">
    <citation type="journal article" date="2017" name="Genome Biol. Evol.">
        <title>Phytophthora megakarya and P. palmivora, closely related causal agents of cacao black pod rot, underwent increases in genome sizes and gene numbers by different mechanisms.</title>
        <authorList>
            <person name="Ali S.S."/>
            <person name="Shao J."/>
            <person name="Lary D.J."/>
            <person name="Kronmiller B."/>
            <person name="Shen D."/>
            <person name="Strem M.D."/>
            <person name="Amoako-Attah I."/>
            <person name="Akrofi A.Y."/>
            <person name="Begoude B.A."/>
            <person name="Ten Hoopen G.M."/>
            <person name="Coulibaly K."/>
            <person name="Kebe B.I."/>
            <person name="Melnick R.L."/>
            <person name="Guiltinan M.J."/>
            <person name="Tyler B.M."/>
            <person name="Meinhardt L.W."/>
            <person name="Bailey B.A."/>
        </authorList>
    </citation>
    <scope>NUCLEOTIDE SEQUENCE [LARGE SCALE GENOMIC DNA]</scope>
    <source>
        <strain evidence="2">sbr112.9</strain>
    </source>
</reference>
<evidence type="ECO:0000313" key="1">
    <source>
        <dbReference type="EMBL" id="POM74682.1"/>
    </source>
</evidence>
<organism evidence="1 2">
    <name type="scientific">Phytophthora palmivora</name>
    <dbReference type="NCBI Taxonomy" id="4796"/>
    <lineage>
        <taxon>Eukaryota</taxon>
        <taxon>Sar</taxon>
        <taxon>Stramenopiles</taxon>
        <taxon>Oomycota</taxon>
        <taxon>Peronosporomycetes</taxon>
        <taxon>Peronosporales</taxon>
        <taxon>Peronosporaceae</taxon>
        <taxon>Phytophthora</taxon>
    </lineage>
</organism>
<dbReference type="OrthoDB" id="120976at2759"/>
<dbReference type="AlphaFoldDB" id="A0A2P4YA60"/>
<dbReference type="EMBL" id="NCKW01004607">
    <property type="protein sequence ID" value="POM74682.1"/>
    <property type="molecule type" value="Genomic_DNA"/>
</dbReference>
<sequence length="99" mass="11378">MKDEQMKILGSQNAQLLTSLNAMDDEIGTLKMHKLRLEEENRSLRDQNFELQSKARAAETTLIKAQTGIEERETQVRVLTDHNTELLRLLEHEEAQSSS</sequence>
<protein>
    <submittedName>
        <fullName evidence="1">Leucine rich repeat protein</fullName>
    </submittedName>
</protein>
<keyword evidence="2" id="KW-1185">Reference proteome</keyword>
<gene>
    <name evidence="1" type="ORF">PHPALM_8324</name>
</gene>
<name>A0A2P4YA60_9STRA</name>